<dbReference type="InterPro" id="IPR011060">
    <property type="entry name" value="RibuloseP-bd_barrel"/>
</dbReference>
<reference evidence="13" key="2">
    <citation type="submission" date="2008-12" db="EMBL/GenBank/DDBJ databases">
        <title>Annotation of Streptomyces roseosporus strain NRRL 15998.</title>
        <authorList>
            <consortium name="The Broad Institute Genome Sequencing Platform"/>
            <consortium name="Broad Institute Microbial Sequencing Center"/>
            <person name="Fischbach M."/>
            <person name="Ward D."/>
            <person name="Young S."/>
            <person name="Kodira C.D."/>
            <person name="Zeng Q."/>
            <person name="Koehrsen M."/>
            <person name="Godfrey P."/>
            <person name="Alvarado L."/>
            <person name="Berlin A.M."/>
            <person name="Borenstein D."/>
            <person name="Chen Z."/>
            <person name="Engels R."/>
            <person name="Freedman E."/>
            <person name="Gellesch M."/>
            <person name="Goldberg J."/>
            <person name="Griggs A."/>
            <person name="Gujja S."/>
            <person name="Heiman D.I."/>
            <person name="Hepburn T.A."/>
            <person name="Howarth C."/>
            <person name="Jen D."/>
            <person name="Larson L."/>
            <person name="Lewis B."/>
            <person name="Mehta T."/>
            <person name="Park D."/>
            <person name="Pearson M."/>
            <person name="Roberts A."/>
            <person name="Saif S."/>
            <person name="Shea T.D."/>
            <person name="Shenoy N."/>
            <person name="Sisk P."/>
            <person name="Stolte C."/>
            <person name="Sykes S.N."/>
            <person name="Walk T."/>
            <person name="White J."/>
            <person name="Yandava C."/>
            <person name="Straight P."/>
            <person name="Clardy J."/>
            <person name="Hung D."/>
            <person name="Kolter R."/>
            <person name="Mekalanos J."/>
            <person name="Walker S."/>
            <person name="Walsh C.T."/>
            <person name="Wieland B.L.C."/>
            <person name="Ilzarbe M."/>
            <person name="Galagan J."/>
            <person name="Nusbaum C."/>
            <person name="Birren B."/>
        </authorList>
    </citation>
    <scope>NUCLEOTIDE SEQUENCE [LARGE SCALE GENOMIC DNA]</scope>
    <source>
        <strain evidence="13">NRRL 15998</strain>
    </source>
</reference>
<dbReference type="NCBIfam" id="NF001369">
    <property type="entry name" value="PRK00278.1-1"/>
    <property type="match status" value="1"/>
</dbReference>
<evidence type="ECO:0000256" key="7">
    <source>
        <dbReference type="ARBA" id="ARBA00023141"/>
    </source>
</evidence>
<keyword evidence="7 9" id="KW-0057">Aromatic amino acid biosynthesis</keyword>
<keyword evidence="8 9" id="KW-0456">Lyase</keyword>
<evidence type="ECO:0000259" key="11">
    <source>
        <dbReference type="Pfam" id="PF00218"/>
    </source>
</evidence>
<dbReference type="EC" id="4.1.1.48" evidence="9"/>
<dbReference type="InterPro" id="IPR013798">
    <property type="entry name" value="Indole-3-glycerol_P_synth_dom"/>
</dbReference>
<keyword evidence="5 9" id="KW-0210">Decarboxylase</keyword>
<evidence type="ECO:0000256" key="6">
    <source>
        <dbReference type="ARBA" id="ARBA00022822"/>
    </source>
</evidence>
<evidence type="ECO:0000256" key="4">
    <source>
        <dbReference type="ARBA" id="ARBA00022605"/>
    </source>
</evidence>
<dbReference type="PROSITE" id="PS00614">
    <property type="entry name" value="IGPS"/>
    <property type="match status" value="1"/>
</dbReference>
<dbReference type="UniPathway" id="UPA00035">
    <property type="reaction ID" value="UER00043"/>
</dbReference>
<dbReference type="EMBL" id="DS999644">
    <property type="protein sequence ID" value="EFE73798.2"/>
    <property type="molecule type" value="Genomic_DNA"/>
</dbReference>
<evidence type="ECO:0000256" key="2">
    <source>
        <dbReference type="ARBA" id="ARBA00004696"/>
    </source>
</evidence>
<gene>
    <name evidence="9" type="primary">trpC</name>
    <name evidence="12" type="ORF">SSGG_01164</name>
</gene>
<dbReference type="SUPFAM" id="SSF51366">
    <property type="entry name" value="Ribulose-phoshate binding barrel"/>
    <property type="match status" value="1"/>
</dbReference>
<reference evidence="13" key="1">
    <citation type="submission" date="2008-10" db="EMBL/GenBank/DDBJ databases">
        <authorList>
            <person name="Molnar K."/>
        </authorList>
    </citation>
    <scope>NUCLEOTIDE SEQUENCE [LARGE SCALE GENOMIC DNA]</scope>
    <source>
        <strain evidence="13">NRRL 15998</strain>
    </source>
</reference>
<comment type="pathway">
    <text evidence="2 9">Amino-acid biosynthesis; L-tryptophan biosynthesis; L-tryptophan from chorismate: step 4/5.</text>
</comment>
<dbReference type="GO" id="GO:0000162">
    <property type="term" value="P:L-tryptophan biosynthetic process"/>
    <property type="evidence" value="ECO:0007669"/>
    <property type="project" value="UniProtKB-UniRule"/>
</dbReference>
<dbReference type="Gene3D" id="3.20.20.70">
    <property type="entry name" value="Aldolase class I"/>
    <property type="match status" value="1"/>
</dbReference>
<organism evidence="12 13">
    <name type="scientific">Streptomyces filamentosus NRRL 15998</name>
    <dbReference type="NCBI Taxonomy" id="457431"/>
    <lineage>
        <taxon>Bacteria</taxon>
        <taxon>Bacillati</taxon>
        <taxon>Actinomycetota</taxon>
        <taxon>Actinomycetes</taxon>
        <taxon>Kitasatosporales</taxon>
        <taxon>Streptomycetaceae</taxon>
        <taxon>Streptomyces</taxon>
    </lineage>
</organism>
<proteinExistence type="inferred from homology"/>
<dbReference type="PANTHER" id="PTHR22854">
    <property type="entry name" value="TRYPTOPHAN BIOSYNTHESIS PROTEIN"/>
    <property type="match status" value="1"/>
</dbReference>
<dbReference type="GO" id="GO:0004640">
    <property type="term" value="F:phosphoribosylanthranilate isomerase activity"/>
    <property type="evidence" value="ECO:0007669"/>
    <property type="project" value="TreeGrafter"/>
</dbReference>
<evidence type="ECO:0000256" key="9">
    <source>
        <dbReference type="HAMAP-Rule" id="MF_00134"/>
    </source>
</evidence>
<protein>
    <recommendedName>
        <fullName evidence="9">Indole-3-glycerol phosphate synthase</fullName>
        <shortName evidence="9">IGPS</shortName>
        <ecNumber evidence="9">4.1.1.48</ecNumber>
    </recommendedName>
</protein>
<evidence type="ECO:0000256" key="5">
    <source>
        <dbReference type="ARBA" id="ARBA00022793"/>
    </source>
</evidence>
<dbReference type="NCBIfam" id="NF001377">
    <property type="entry name" value="PRK00278.2-4"/>
    <property type="match status" value="1"/>
</dbReference>
<evidence type="ECO:0000256" key="10">
    <source>
        <dbReference type="SAM" id="MobiDB-lite"/>
    </source>
</evidence>
<evidence type="ECO:0000256" key="3">
    <source>
        <dbReference type="ARBA" id="ARBA00008737"/>
    </source>
</evidence>
<feature type="region of interest" description="Disordered" evidence="10">
    <location>
        <begin position="46"/>
        <end position="65"/>
    </location>
</feature>
<dbReference type="PANTHER" id="PTHR22854:SF2">
    <property type="entry name" value="INDOLE-3-GLYCEROL-PHOSPHATE SYNTHASE"/>
    <property type="match status" value="1"/>
</dbReference>
<dbReference type="InterPro" id="IPR045186">
    <property type="entry name" value="Indole-3-glycerol_P_synth"/>
</dbReference>
<feature type="domain" description="Indole-3-glycerol phosphate synthase" evidence="11">
    <location>
        <begin position="83"/>
        <end position="334"/>
    </location>
</feature>
<dbReference type="AlphaFoldDB" id="D6AR96"/>
<dbReference type="Pfam" id="PF00218">
    <property type="entry name" value="IGPS"/>
    <property type="match status" value="1"/>
</dbReference>
<dbReference type="HAMAP" id="MF_00134_A">
    <property type="entry name" value="IGPS_A"/>
    <property type="match status" value="1"/>
</dbReference>
<comment type="similarity">
    <text evidence="3 9">Belongs to the TrpC family.</text>
</comment>
<evidence type="ECO:0000256" key="8">
    <source>
        <dbReference type="ARBA" id="ARBA00023239"/>
    </source>
</evidence>
<sequence length="348" mass="36539">MARKAPADRAGTRLVVGRGRRPAGLHRRPESAVRLGAGALKCPGSGTWRGRMRTPGAPADTIGTADPVPYSPFRKGAARVSVLDEIIDGVRADLAERQARVSLDELKERAARAPQAKDGVAALRGEGVTVICEVKRSSPSKGALAAIADPAALAADYEAGGASVISVLTEERRFGGSLADLEAVRAKVDTPILRKDFIVTSYQLWEARAYGADLALLIVAALDEEALVSLIERAESIGLTPLVEVHDEEEVERAVDAGAKIIGVNARNLKDLKVDRSTFERVAPEIPDHIVKVAESGVRGPHDLIAYANAGADAVLVGESLVTGRDPRAAVADLVAAGAHPALRHGRG</sequence>
<dbReference type="HAMAP" id="MF_00134_B">
    <property type="entry name" value="IGPS_B"/>
    <property type="match status" value="1"/>
</dbReference>
<evidence type="ECO:0000256" key="1">
    <source>
        <dbReference type="ARBA" id="ARBA00001633"/>
    </source>
</evidence>
<name>D6AR96_STRFL</name>
<accession>D6AR96</accession>
<keyword evidence="6 9" id="KW-0822">Tryptophan biosynthesis</keyword>
<dbReference type="Proteomes" id="UP000003986">
    <property type="component" value="Unassembled WGS sequence"/>
</dbReference>
<dbReference type="InterPro" id="IPR001468">
    <property type="entry name" value="Indole-3-GlycerolPSynthase_CS"/>
</dbReference>
<dbReference type="CDD" id="cd00331">
    <property type="entry name" value="IGPS"/>
    <property type="match status" value="1"/>
</dbReference>
<dbReference type="InterPro" id="IPR013785">
    <property type="entry name" value="Aldolase_TIM"/>
</dbReference>
<comment type="catalytic activity">
    <reaction evidence="1 9">
        <text>1-(2-carboxyphenylamino)-1-deoxy-D-ribulose 5-phosphate + H(+) = (1S,2R)-1-C-(indol-3-yl)glycerol 3-phosphate + CO2 + H2O</text>
        <dbReference type="Rhea" id="RHEA:23476"/>
        <dbReference type="ChEBI" id="CHEBI:15377"/>
        <dbReference type="ChEBI" id="CHEBI:15378"/>
        <dbReference type="ChEBI" id="CHEBI:16526"/>
        <dbReference type="ChEBI" id="CHEBI:58613"/>
        <dbReference type="ChEBI" id="CHEBI:58866"/>
        <dbReference type="EC" id="4.1.1.48"/>
    </reaction>
</comment>
<evidence type="ECO:0000313" key="13">
    <source>
        <dbReference type="Proteomes" id="UP000003986"/>
    </source>
</evidence>
<dbReference type="FunFam" id="3.20.20.70:FF:000024">
    <property type="entry name" value="Indole-3-glycerol phosphate synthase"/>
    <property type="match status" value="1"/>
</dbReference>
<evidence type="ECO:0000313" key="12">
    <source>
        <dbReference type="EMBL" id="EFE73798.2"/>
    </source>
</evidence>
<dbReference type="GO" id="GO:0004425">
    <property type="term" value="F:indole-3-glycerol-phosphate synthase activity"/>
    <property type="evidence" value="ECO:0007669"/>
    <property type="project" value="UniProtKB-UniRule"/>
</dbReference>
<keyword evidence="4 9" id="KW-0028">Amino-acid biosynthesis</keyword>